<comment type="caution">
    <text evidence="2">The sequence shown here is derived from an EMBL/GenBank/DDBJ whole genome shotgun (WGS) entry which is preliminary data.</text>
</comment>
<feature type="region of interest" description="Disordered" evidence="1">
    <location>
        <begin position="17"/>
        <end position="62"/>
    </location>
</feature>
<proteinExistence type="predicted"/>
<gene>
    <name evidence="2" type="ORF">Tco_0651828</name>
</gene>
<protein>
    <submittedName>
        <fullName evidence="2">Uncharacterized protein</fullName>
    </submittedName>
</protein>
<evidence type="ECO:0000256" key="1">
    <source>
        <dbReference type="SAM" id="MobiDB-lite"/>
    </source>
</evidence>
<evidence type="ECO:0000313" key="3">
    <source>
        <dbReference type="Proteomes" id="UP001151760"/>
    </source>
</evidence>
<sequence length="172" mass="20235">MLVEMIAERKKFFTAQRAAEIRSRPPTKSQVRNRIGKKDDSSSMQAGSRMKRAGSKLKPKSPKKLKVIKEQESVVDEQEKEELRLCLKIVQDEVRATDYDTLGIRYPIFFSDMIEDFDRQDLLDLYRLVMERFESSTLEGYNLLLWGDPKTMFDPNEEDEVWSNQQEWSMIS</sequence>
<evidence type="ECO:0000313" key="2">
    <source>
        <dbReference type="EMBL" id="GJS57044.1"/>
    </source>
</evidence>
<keyword evidence="3" id="KW-1185">Reference proteome</keyword>
<dbReference type="EMBL" id="BQNB010008978">
    <property type="protein sequence ID" value="GJS57044.1"/>
    <property type="molecule type" value="Genomic_DNA"/>
</dbReference>
<name>A0ABQ4WVV5_9ASTR</name>
<accession>A0ABQ4WVV5</accession>
<reference evidence="2" key="2">
    <citation type="submission" date="2022-01" db="EMBL/GenBank/DDBJ databases">
        <authorList>
            <person name="Yamashiro T."/>
            <person name="Shiraishi A."/>
            <person name="Satake H."/>
            <person name="Nakayama K."/>
        </authorList>
    </citation>
    <scope>NUCLEOTIDE SEQUENCE</scope>
</reference>
<organism evidence="2 3">
    <name type="scientific">Tanacetum coccineum</name>
    <dbReference type="NCBI Taxonomy" id="301880"/>
    <lineage>
        <taxon>Eukaryota</taxon>
        <taxon>Viridiplantae</taxon>
        <taxon>Streptophyta</taxon>
        <taxon>Embryophyta</taxon>
        <taxon>Tracheophyta</taxon>
        <taxon>Spermatophyta</taxon>
        <taxon>Magnoliopsida</taxon>
        <taxon>eudicotyledons</taxon>
        <taxon>Gunneridae</taxon>
        <taxon>Pentapetalae</taxon>
        <taxon>asterids</taxon>
        <taxon>campanulids</taxon>
        <taxon>Asterales</taxon>
        <taxon>Asteraceae</taxon>
        <taxon>Asteroideae</taxon>
        <taxon>Anthemideae</taxon>
        <taxon>Anthemidinae</taxon>
        <taxon>Tanacetum</taxon>
    </lineage>
</organism>
<reference evidence="2" key="1">
    <citation type="journal article" date="2022" name="Int. J. Mol. Sci.">
        <title>Draft Genome of Tanacetum Coccineum: Genomic Comparison of Closely Related Tanacetum-Family Plants.</title>
        <authorList>
            <person name="Yamashiro T."/>
            <person name="Shiraishi A."/>
            <person name="Nakayama K."/>
            <person name="Satake H."/>
        </authorList>
    </citation>
    <scope>NUCLEOTIDE SEQUENCE</scope>
</reference>
<feature type="compositionally biased region" description="Basic residues" evidence="1">
    <location>
        <begin position="49"/>
        <end position="62"/>
    </location>
</feature>
<dbReference type="Proteomes" id="UP001151760">
    <property type="component" value="Unassembled WGS sequence"/>
</dbReference>